<gene>
    <name evidence="5" type="ORF">KDL28_20755</name>
</gene>
<dbReference type="SMART" id="SM00347">
    <property type="entry name" value="HTH_MARR"/>
    <property type="match status" value="1"/>
</dbReference>
<dbReference type="InterPro" id="IPR036388">
    <property type="entry name" value="WH-like_DNA-bd_sf"/>
</dbReference>
<organism evidence="5 6">
    <name type="scientific">Pseudonocardia humida</name>
    <dbReference type="NCBI Taxonomy" id="2800819"/>
    <lineage>
        <taxon>Bacteria</taxon>
        <taxon>Bacillati</taxon>
        <taxon>Actinomycetota</taxon>
        <taxon>Actinomycetes</taxon>
        <taxon>Pseudonocardiales</taxon>
        <taxon>Pseudonocardiaceae</taxon>
        <taxon>Pseudonocardia</taxon>
    </lineage>
</organism>
<dbReference type="PANTHER" id="PTHR42756">
    <property type="entry name" value="TRANSCRIPTIONAL REGULATOR, MARR"/>
    <property type="match status" value="1"/>
</dbReference>
<keyword evidence="3" id="KW-0804">Transcription</keyword>
<dbReference type="Pfam" id="PF12802">
    <property type="entry name" value="MarR_2"/>
    <property type="match status" value="1"/>
</dbReference>
<dbReference type="InterPro" id="IPR036390">
    <property type="entry name" value="WH_DNA-bd_sf"/>
</dbReference>
<dbReference type="Proteomes" id="UP001165283">
    <property type="component" value="Unassembled WGS sequence"/>
</dbReference>
<evidence type="ECO:0000313" key="6">
    <source>
        <dbReference type="Proteomes" id="UP001165283"/>
    </source>
</evidence>
<accession>A0ABT1A3B7</accession>
<dbReference type="PROSITE" id="PS50995">
    <property type="entry name" value="HTH_MARR_2"/>
    <property type="match status" value="1"/>
</dbReference>
<dbReference type="PRINTS" id="PR00598">
    <property type="entry name" value="HTHMARR"/>
</dbReference>
<dbReference type="SUPFAM" id="SSF46785">
    <property type="entry name" value="Winged helix' DNA-binding domain"/>
    <property type="match status" value="1"/>
</dbReference>
<dbReference type="InterPro" id="IPR000835">
    <property type="entry name" value="HTH_MarR-typ"/>
</dbReference>
<keyword evidence="1" id="KW-0805">Transcription regulation</keyword>
<evidence type="ECO:0000313" key="5">
    <source>
        <dbReference type="EMBL" id="MCO1657492.1"/>
    </source>
</evidence>
<evidence type="ECO:0000256" key="2">
    <source>
        <dbReference type="ARBA" id="ARBA00023125"/>
    </source>
</evidence>
<name>A0ABT1A3B7_9PSEU</name>
<dbReference type="RefSeq" id="WP_252441146.1">
    <property type="nucleotide sequence ID" value="NZ_JAGSOV010000042.1"/>
</dbReference>
<dbReference type="Gene3D" id="1.10.10.10">
    <property type="entry name" value="Winged helix-like DNA-binding domain superfamily/Winged helix DNA-binding domain"/>
    <property type="match status" value="1"/>
</dbReference>
<dbReference type="PANTHER" id="PTHR42756:SF1">
    <property type="entry name" value="TRANSCRIPTIONAL REPRESSOR OF EMRAB OPERON"/>
    <property type="match status" value="1"/>
</dbReference>
<evidence type="ECO:0000256" key="1">
    <source>
        <dbReference type="ARBA" id="ARBA00023015"/>
    </source>
</evidence>
<keyword evidence="2" id="KW-0238">DNA-binding</keyword>
<proteinExistence type="predicted"/>
<protein>
    <submittedName>
        <fullName evidence="5">MarR family transcriptional regulator</fullName>
    </submittedName>
</protein>
<evidence type="ECO:0000256" key="3">
    <source>
        <dbReference type="ARBA" id="ARBA00023163"/>
    </source>
</evidence>
<keyword evidence="6" id="KW-1185">Reference proteome</keyword>
<dbReference type="EMBL" id="JAGSOV010000042">
    <property type="protein sequence ID" value="MCO1657492.1"/>
    <property type="molecule type" value="Genomic_DNA"/>
</dbReference>
<sequence length="165" mass="17897">MAEDVVAGIVEQWARERPDLDAGPMLIVGRLQRLAHLVDGRLRPLFAAADLANGDFDVLAALRRGGEPFHARPTDLSRSLLVTTGAITKRLDRLQALGLVERDSADGDGRGKTVRLTPHGVATTDRLIAVHLANEGRLVSGLTAEERDRLQELLGRLAESLERDG</sequence>
<feature type="domain" description="HTH marR-type" evidence="4">
    <location>
        <begin position="24"/>
        <end position="159"/>
    </location>
</feature>
<evidence type="ECO:0000259" key="4">
    <source>
        <dbReference type="PROSITE" id="PS50995"/>
    </source>
</evidence>
<reference evidence="5" key="1">
    <citation type="submission" date="2021-04" db="EMBL/GenBank/DDBJ databases">
        <title>Pseudonocardia sp. nov., isolated from sandy soil of mangrove forest.</title>
        <authorList>
            <person name="Zan Z."/>
            <person name="Huang R."/>
            <person name="Liu W."/>
        </authorList>
    </citation>
    <scope>NUCLEOTIDE SEQUENCE</scope>
    <source>
        <strain evidence="5">S2-4</strain>
    </source>
</reference>
<comment type="caution">
    <text evidence="5">The sequence shown here is derived from an EMBL/GenBank/DDBJ whole genome shotgun (WGS) entry which is preliminary data.</text>
</comment>